<dbReference type="PANTHER" id="PTHR44591:SF3">
    <property type="entry name" value="RESPONSE REGULATORY DOMAIN-CONTAINING PROTEIN"/>
    <property type="match status" value="1"/>
</dbReference>
<sequence length="227" mass="24389">MSASTTKRRILVVDDSEICRELVKLLLQSRGFEVITLDSPFGFGAAVAREQPDLVLVDVNMPALHGGKLVEVALQKGILSCPIVFHSDRPARELQSLVLSTGASGFIPKTNDGDELASRVEEYLNGTWQKRDRAPESIRPSTAPPGPRTDVPPRMTRPSEVPPLSGSSSQSLPPLSASSLPVSRPSDAAPLSQRSFDASPLSQRSPDAAPHSQRTVTSSTGWVRGKF</sequence>
<dbReference type="InterPro" id="IPR011006">
    <property type="entry name" value="CheY-like_superfamily"/>
</dbReference>
<dbReference type="RefSeq" id="WP_271917485.1">
    <property type="nucleotide sequence ID" value="NZ_JAQNDO010000001.1"/>
</dbReference>
<gene>
    <name evidence="5" type="ORF">POL67_12380</name>
</gene>
<feature type="compositionally biased region" description="Low complexity" evidence="3">
    <location>
        <begin position="158"/>
        <end position="186"/>
    </location>
</feature>
<evidence type="ECO:0000256" key="1">
    <source>
        <dbReference type="ARBA" id="ARBA00022553"/>
    </source>
</evidence>
<dbReference type="SUPFAM" id="SSF52172">
    <property type="entry name" value="CheY-like"/>
    <property type="match status" value="1"/>
</dbReference>
<comment type="caution">
    <text evidence="5">The sequence shown here is derived from an EMBL/GenBank/DDBJ whole genome shotgun (WGS) entry which is preliminary data.</text>
</comment>
<dbReference type="Gene3D" id="3.40.50.2300">
    <property type="match status" value="1"/>
</dbReference>
<evidence type="ECO:0000259" key="4">
    <source>
        <dbReference type="PROSITE" id="PS50110"/>
    </source>
</evidence>
<feature type="modified residue" description="4-aspartylphosphate" evidence="2">
    <location>
        <position position="58"/>
    </location>
</feature>
<dbReference type="PANTHER" id="PTHR44591">
    <property type="entry name" value="STRESS RESPONSE REGULATOR PROTEIN 1"/>
    <property type="match status" value="1"/>
</dbReference>
<organism evidence="5 6">
    <name type="scientific">Polyangium mundeleinium</name>
    <dbReference type="NCBI Taxonomy" id="2995306"/>
    <lineage>
        <taxon>Bacteria</taxon>
        <taxon>Pseudomonadati</taxon>
        <taxon>Myxococcota</taxon>
        <taxon>Polyangia</taxon>
        <taxon>Polyangiales</taxon>
        <taxon>Polyangiaceae</taxon>
        <taxon>Polyangium</taxon>
    </lineage>
</organism>
<dbReference type="CDD" id="cd00156">
    <property type="entry name" value="REC"/>
    <property type="match status" value="1"/>
</dbReference>
<evidence type="ECO:0000256" key="2">
    <source>
        <dbReference type="PROSITE-ProRule" id="PRU00169"/>
    </source>
</evidence>
<dbReference type="InterPro" id="IPR050595">
    <property type="entry name" value="Bact_response_regulator"/>
</dbReference>
<dbReference type="InterPro" id="IPR001789">
    <property type="entry name" value="Sig_transdc_resp-reg_receiver"/>
</dbReference>
<dbReference type="Pfam" id="PF00072">
    <property type="entry name" value="Response_reg"/>
    <property type="match status" value="1"/>
</dbReference>
<evidence type="ECO:0000313" key="6">
    <source>
        <dbReference type="Proteomes" id="UP001221411"/>
    </source>
</evidence>
<name>A0ABT5EL08_9BACT</name>
<accession>A0ABT5EL08</accession>
<dbReference type="SMART" id="SM00448">
    <property type="entry name" value="REC"/>
    <property type="match status" value="1"/>
</dbReference>
<evidence type="ECO:0000256" key="3">
    <source>
        <dbReference type="SAM" id="MobiDB-lite"/>
    </source>
</evidence>
<feature type="compositionally biased region" description="Polar residues" evidence="3">
    <location>
        <begin position="192"/>
        <end position="205"/>
    </location>
</feature>
<feature type="domain" description="Response regulatory" evidence="4">
    <location>
        <begin position="9"/>
        <end position="124"/>
    </location>
</feature>
<proteinExistence type="predicted"/>
<evidence type="ECO:0000313" key="5">
    <source>
        <dbReference type="EMBL" id="MDC0742149.1"/>
    </source>
</evidence>
<protein>
    <submittedName>
        <fullName evidence="5">Response regulator</fullName>
    </submittedName>
</protein>
<keyword evidence="6" id="KW-1185">Reference proteome</keyword>
<dbReference type="Proteomes" id="UP001221411">
    <property type="component" value="Unassembled WGS sequence"/>
</dbReference>
<dbReference type="PROSITE" id="PS50110">
    <property type="entry name" value="RESPONSE_REGULATORY"/>
    <property type="match status" value="1"/>
</dbReference>
<feature type="region of interest" description="Disordered" evidence="3">
    <location>
        <begin position="127"/>
        <end position="227"/>
    </location>
</feature>
<reference evidence="5 6" key="1">
    <citation type="submission" date="2022-11" db="EMBL/GenBank/DDBJ databases">
        <title>Minimal conservation of predation-associated metabolite biosynthetic gene clusters underscores biosynthetic potential of Myxococcota including descriptions for ten novel species: Archangium lansinium sp. nov., Myxococcus landrumus sp. nov., Nannocystis bai.</title>
        <authorList>
            <person name="Ahearne A."/>
            <person name="Stevens C."/>
            <person name="Dowd S."/>
        </authorList>
    </citation>
    <scope>NUCLEOTIDE SEQUENCE [LARGE SCALE GENOMIC DNA]</scope>
    <source>
        <strain evidence="5 6">RJM3</strain>
    </source>
</reference>
<keyword evidence="1 2" id="KW-0597">Phosphoprotein</keyword>
<dbReference type="EMBL" id="JAQNDO010000001">
    <property type="protein sequence ID" value="MDC0742149.1"/>
    <property type="molecule type" value="Genomic_DNA"/>
</dbReference>
<feature type="compositionally biased region" description="Polar residues" evidence="3">
    <location>
        <begin position="212"/>
        <end position="221"/>
    </location>
</feature>